<comment type="caution">
    <text evidence="1">The sequence shown here is derived from an EMBL/GenBank/DDBJ whole genome shotgun (WGS) entry which is preliminary data.</text>
</comment>
<accession>A0A9W4U8T9</accession>
<dbReference type="Proteomes" id="UP001152607">
    <property type="component" value="Unassembled WGS sequence"/>
</dbReference>
<evidence type="ECO:0000313" key="1">
    <source>
        <dbReference type="EMBL" id="CAI6318929.1"/>
    </source>
</evidence>
<dbReference type="AlphaFoldDB" id="A0A9W4U8T9"/>
<organism evidence="1 2">
    <name type="scientific">Periconia digitata</name>
    <dbReference type="NCBI Taxonomy" id="1303443"/>
    <lineage>
        <taxon>Eukaryota</taxon>
        <taxon>Fungi</taxon>
        <taxon>Dikarya</taxon>
        <taxon>Ascomycota</taxon>
        <taxon>Pezizomycotina</taxon>
        <taxon>Dothideomycetes</taxon>
        <taxon>Pleosporomycetidae</taxon>
        <taxon>Pleosporales</taxon>
        <taxon>Massarineae</taxon>
        <taxon>Periconiaceae</taxon>
        <taxon>Periconia</taxon>
    </lineage>
</organism>
<reference evidence="1" key="1">
    <citation type="submission" date="2023-01" db="EMBL/GenBank/DDBJ databases">
        <authorList>
            <person name="Van Ghelder C."/>
            <person name="Rancurel C."/>
        </authorList>
    </citation>
    <scope>NUCLEOTIDE SEQUENCE</scope>
    <source>
        <strain evidence="1">CNCM I-4278</strain>
    </source>
</reference>
<gene>
    <name evidence="1" type="ORF">PDIGIT_LOCUS3518</name>
</gene>
<dbReference type="EMBL" id="CAOQHR010000002">
    <property type="protein sequence ID" value="CAI6318929.1"/>
    <property type="molecule type" value="Genomic_DNA"/>
</dbReference>
<keyword evidence="2" id="KW-1185">Reference proteome</keyword>
<evidence type="ECO:0000313" key="2">
    <source>
        <dbReference type="Proteomes" id="UP001152607"/>
    </source>
</evidence>
<proteinExistence type="predicted"/>
<name>A0A9W4U8T9_9PLEO</name>
<protein>
    <submittedName>
        <fullName evidence="1">Uncharacterized protein</fullName>
    </submittedName>
</protein>
<sequence>MANETACPLRPLLWSSGTCRAIEDGWQLPLSGRKPRAAQARLVVTNKKQYVRLRLRLYNASVIRSASTADRSNNLMWQSFWQFQCSCPIPHRPRIVCLVLSALQSVDNWEIEQTQINNSVQWSIS</sequence>